<reference evidence="8 9" key="1">
    <citation type="journal article" date="2003" name="Int. J. Syst. Evol. Microbiol.">
        <title>Halobacillus salinus sp. nov., isolated from a salt lake on the coast of the East Sea in Korea.</title>
        <authorList>
            <person name="Yoon J.H."/>
            <person name="Kang K.H."/>
            <person name="Park Y.H."/>
        </authorList>
    </citation>
    <scope>NUCLEOTIDE SEQUENCE [LARGE SCALE GENOMIC DNA]</scope>
    <source>
        <strain evidence="8 9">HSL-3</strain>
    </source>
</reference>
<organism evidence="8 9">
    <name type="scientific">Halobacillus salinus</name>
    <dbReference type="NCBI Taxonomy" id="192814"/>
    <lineage>
        <taxon>Bacteria</taxon>
        <taxon>Bacillati</taxon>
        <taxon>Bacillota</taxon>
        <taxon>Bacilli</taxon>
        <taxon>Bacillales</taxon>
        <taxon>Bacillaceae</taxon>
        <taxon>Halobacillus</taxon>
    </lineage>
</organism>
<accession>A0A4Z0H1K5</accession>
<keyword evidence="9" id="KW-1185">Reference proteome</keyword>
<dbReference type="Pfam" id="PF00892">
    <property type="entry name" value="EamA"/>
    <property type="match status" value="2"/>
</dbReference>
<feature type="domain" description="EamA" evidence="7">
    <location>
        <begin position="3"/>
        <end position="134"/>
    </location>
</feature>
<name>A0A4Z0H1K5_9BACI</name>
<dbReference type="AlphaFoldDB" id="A0A4Z0H1K5"/>
<dbReference type="InterPro" id="IPR037185">
    <property type="entry name" value="EmrE-like"/>
</dbReference>
<dbReference type="InterPro" id="IPR050638">
    <property type="entry name" value="AA-Vitamin_Transporters"/>
</dbReference>
<feature type="transmembrane region" description="Helical" evidence="6">
    <location>
        <begin position="31"/>
        <end position="50"/>
    </location>
</feature>
<evidence type="ECO:0000256" key="3">
    <source>
        <dbReference type="ARBA" id="ARBA00022692"/>
    </source>
</evidence>
<keyword evidence="5 6" id="KW-0472">Membrane</keyword>
<dbReference type="Gene3D" id="1.10.3730.20">
    <property type="match status" value="1"/>
</dbReference>
<feature type="transmembrane region" description="Helical" evidence="6">
    <location>
        <begin position="241"/>
        <end position="259"/>
    </location>
</feature>
<sequence>MKKYIALVGLSLIWGLSFVFIKYLVGSAGVWGTVFLRCSAGVLVLLPFLWSKRDDFKKQIPWKALAIVGVFNAGVPWGLIALSETQINSNTAAVLNAMTPICTAVIGFVFFSIVLKKQQWIGVLLGFVGVLVIMEFQVGTLFTDSLVGIGTMVLATICYGFSSQYTKRHLQHMGILVVAVCTLVVGAIVGATGMLVTGSAVPFDLFTDSYALIAIVGLGCLGSGIAHLLFFFMVKEASAEFATSVTYLIPLTAMFWGYVLLNEPVSHNLVLGLICIFGGVYLATRKKKTFSHMRKAEKVS</sequence>
<feature type="domain" description="EamA" evidence="7">
    <location>
        <begin position="148"/>
        <end position="284"/>
    </location>
</feature>
<comment type="subcellular location">
    <subcellularLocation>
        <location evidence="1">Endomembrane system</location>
        <topology evidence="1">Multi-pass membrane protein</topology>
    </subcellularLocation>
</comment>
<proteinExistence type="inferred from homology"/>
<evidence type="ECO:0000256" key="4">
    <source>
        <dbReference type="ARBA" id="ARBA00022989"/>
    </source>
</evidence>
<evidence type="ECO:0000259" key="7">
    <source>
        <dbReference type="Pfam" id="PF00892"/>
    </source>
</evidence>
<evidence type="ECO:0000256" key="1">
    <source>
        <dbReference type="ARBA" id="ARBA00004127"/>
    </source>
</evidence>
<evidence type="ECO:0000313" key="8">
    <source>
        <dbReference type="EMBL" id="TGB03869.1"/>
    </source>
</evidence>
<feature type="transmembrane region" description="Helical" evidence="6">
    <location>
        <begin position="7"/>
        <end position="25"/>
    </location>
</feature>
<evidence type="ECO:0000313" key="9">
    <source>
        <dbReference type="Proteomes" id="UP000297982"/>
    </source>
</evidence>
<keyword evidence="3 6" id="KW-0812">Transmembrane</keyword>
<keyword evidence="4 6" id="KW-1133">Transmembrane helix</keyword>
<feature type="transmembrane region" description="Helical" evidence="6">
    <location>
        <begin position="92"/>
        <end position="113"/>
    </location>
</feature>
<dbReference type="Proteomes" id="UP000297982">
    <property type="component" value="Unassembled WGS sequence"/>
</dbReference>
<feature type="transmembrane region" description="Helical" evidence="6">
    <location>
        <begin position="120"/>
        <end position="139"/>
    </location>
</feature>
<dbReference type="InterPro" id="IPR000620">
    <property type="entry name" value="EamA_dom"/>
</dbReference>
<feature type="transmembrane region" description="Helical" evidence="6">
    <location>
        <begin position="62"/>
        <end position="80"/>
    </location>
</feature>
<feature type="transmembrane region" description="Helical" evidence="6">
    <location>
        <begin position="145"/>
        <end position="162"/>
    </location>
</feature>
<feature type="transmembrane region" description="Helical" evidence="6">
    <location>
        <begin position="174"/>
        <end position="198"/>
    </location>
</feature>
<feature type="transmembrane region" description="Helical" evidence="6">
    <location>
        <begin position="210"/>
        <end position="234"/>
    </location>
</feature>
<dbReference type="STRING" id="192814.GCA_900166575_00784"/>
<dbReference type="RefSeq" id="WP_135326563.1">
    <property type="nucleotide sequence ID" value="NZ_SRJC01000001.1"/>
</dbReference>
<dbReference type="SUPFAM" id="SSF103481">
    <property type="entry name" value="Multidrug resistance efflux transporter EmrE"/>
    <property type="match status" value="2"/>
</dbReference>
<dbReference type="EMBL" id="SRJC01000001">
    <property type="protein sequence ID" value="TGB03869.1"/>
    <property type="molecule type" value="Genomic_DNA"/>
</dbReference>
<comment type="caution">
    <text evidence="8">The sequence shown here is derived from an EMBL/GenBank/DDBJ whole genome shotgun (WGS) entry which is preliminary data.</text>
</comment>
<dbReference type="PANTHER" id="PTHR32322:SF2">
    <property type="entry name" value="EAMA DOMAIN-CONTAINING PROTEIN"/>
    <property type="match status" value="1"/>
</dbReference>
<gene>
    <name evidence="8" type="ORF">E4663_02355</name>
</gene>
<dbReference type="GO" id="GO:0016020">
    <property type="term" value="C:membrane"/>
    <property type="evidence" value="ECO:0007669"/>
    <property type="project" value="UniProtKB-SubCell"/>
</dbReference>
<feature type="transmembrane region" description="Helical" evidence="6">
    <location>
        <begin position="265"/>
        <end position="284"/>
    </location>
</feature>
<evidence type="ECO:0000256" key="5">
    <source>
        <dbReference type="ARBA" id="ARBA00023136"/>
    </source>
</evidence>
<dbReference type="PANTHER" id="PTHR32322">
    <property type="entry name" value="INNER MEMBRANE TRANSPORTER"/>
    <property type="match status" value="1"/>
</dbReference>
<comment type="similarity">
    <text evidence="2">Belongs to the EamA transporter family.</text>
</comment>
<protein>
    <submittedName>
        <fullName evidence="8">DMT family transporter</fullName>
    </submittedName>
</protein>
<evidence type="ECO:0000256" key="2">
    <source>
        <dbReference type="ARBA" id="ARBA00007362"/>
    </source>
</evidence>
<evidence type="ECO:0000256" key="6">
    <source>
        <dbReference type="SAM" id="Phobius"/>
    </source>
</evidence>